<keyword evidence="2" id="KW-1185">Reference proteome</keyword>
<dbReference type="Proteomes" id="UP000823388">
    <property type="component" value="Chromosome 9N"/>
</dbReference>
<accession>A0A8T0MDG5</accession>
<sequence>TPCDGDRDGAARGEVLHLPPSHQKGCQFKVVQVSIQLGELRSRVLTVGDAAKGWRSPAAASLPVFADGCLHWMFRTEYLDKPHGILSFSLADESFRRVAQPSFSTVDLVPYDLNGAPQRHEYQLWRALGVRSESGENVASPAGKTLAELDGRLCMMPSRTTRWGSVGYMAERLTTPWLVVPLSYLDGGGSQGGRKKLLLATTAREAHVYDQDSGTLQTVAASGSRRVSSADNSLRLLLYQESLVRFTGMKQGKSDAIEFVKIEYN</sequence>
<evidence type="ECO:0000313" key="1">
    <source>
        <dbReference type="EMBL" id="KAG2535331.1"/>
    </source>
</evidence>
<gene>
    <name evidence="1" type="ORF">PVAP13_9NG108500</name>
</gene>
<proteinExistence type="predicted"/>
<dbReference type="EMBL" id="CM029054">
    <property type="protein sequence ID" value="KAG2535331.1"/>
    <property type="molecule type" value="Genomic_DNA"/>
</dbReference>
<organism evidence="1 2">
    <name type="scientific">Panicum virgatum</name>
    <name type="common">Blackwell switchgrass</name>
    <dbReference type="NCBI Taxonomy" id="38727"/>
    <lineage>
        <taxon>Eukaryota</taxon>
        <taxon>Viridiplantae</taxon>
        <taxon>Streptophyta</taxon>
        <taxon>Embryophyta</taxon>
        <taxon>Tracheophyta</taxon>
        <taxon>Spermatophyta</taxon>
        <taxon>Magnoliopsida</taxon>
        <taxon>Liliopsida</taxon>
        <taxon>Poales</taxon>
        <taxon>Poaceae</taxon>
        <taxon>PACMAD clade</taxon>
        <taxon>Panicoideae</taxon>
        <taxon>Panicodae</taxon>
        <taxon>Paniceae</taxon>
        <taxon>Panicinae</taxon>
        <taxon>Panicum</taxon>
        <taxon>Panicum sect. Hiantes</taxon>
    </lineage>
</organism>
<comment type="caution">
    <text evidence="1">The sequence shown here is derived from an EMBL/GenBank/DDBJ whole genome shotgun (WGS) entry which is preliminary data.</text>
</comment>
<dbReference type="AlphaFoldDB" id="A0A8T0MDG5"/>
<evidence type="ECO:0000313" key="2">
    <source>
        <dbReference type="Proteomes" id="UP000823388"/>
    </source>
</evidence>
<reference evidence="1 2" key="1">
    <citation type="submission" date="2020-05" db="EMBL/GenBank/DDBJ databases">
        <title>WGS assembly of Panicum virgatum.</title>
        <authorList>
            <person name="Lovell J.T."/>
            <person name="Jenkins J."/>
            <person name="Shu S."/>
            <person name="Juenger T.E."/>
            <person name="Schmutz J."/>
        </authorList>
    </citation>
    <scope>NUCLEOTIDE SEQUENCE [LARGE SCALE GENOMIC DNA]</scope>
    <source>
        <strain evidence="2">cv. AP13</strain>
    </source>
</reference>
<name>A0A8T0MDG5_PANVG</name>
<protein>
    <submittedName>
        <fullName evidence="1">Uncharacterized protein</fullName>
    </submittedName>
</protein>
<feature type="non-terminal residue" evidence="1">
    <location>
        <position position="1"/>
    </location>
</feature>